<proteinExistence type="predicted"/>
<accession>A0A0A3AVY0</accession>
<dbReference type="InterPro" id="IPR003141">
    <property type="entry name" value="Pol/His_phosphatase_N"/>
</dbReference>
<dbReference type="Pfam" id="PF02811">
    <property type="entry name" value="PHP"/>
    <property type="match status" value="1"/>
</dbReference>
<dbReference type="GO" id="GO:0004534">
    <property type="term" value="F:5'-3' RNA exonuclease activity"/>
    <property type="evidence" value="ECO:0007669"/>
    <property type="project" value="TreeGrafter"/>
</dbReference>
<dbReference type="GO" id="GO:0016740">
    <property type="term" value="F:transferase activity"/>
    <property type="evidence" value="ECO:0007669"/>
    <property type="project" value="UniProtKB-KW"/>
</dbReference>
<dbReference type="Gene3D" id="3.20.20.140">
    <property type="entry name" value="Metal-dependent hydrolases"/>
    <property type="match status" value="1"/>
</dbReference>
<dbReference type="SUPFAM" id="SSF89550">
    <property type="entry name" value="PHP domain-like"/>
    <property type="match status" value="1"/>
</dbReference>
<feature type="domain" description="Polymerase/histidinol phosphatase N-terminal" evidence="1">
    <location>
        <begin position="12"/>
        <end position="77"/>
    </location>
</feature>
<dbReference type="OrthoDB" id="9804333at2"/>
<evidence type="ECO:0000313" key="3">
    <source>
        <dbReference type="Proteomes" id="UP000030380"/>
    </source>
</evidence>
<evidence type="ECO:0000313" key="2">
    <source>
        <dbReference type="EMBL" id="KGQ71210.1"/>
    </source>
</evidence>
<gene>
    <name evidence="2" type="ORF">OA57_03000</name>
</gene>
<dbReference type="Proteomes" id="UP000030380">
    <property type="component" value="Unassembled WGS sequence"/>
</dbReference>
<dbReference type="InterPro" id="IPR052018">
    <property type="entry name" value="PHP_domain"/>
</dbReference>
<keyword evidence="2" id="KW-0808">Transferase</keyword>
<comment type="caution">
    <text evidence="2">The sequence shown here is derived from an EMBL/GenBank/DDBJ whole genome shotgun (WGS) entry which is preliminary data.</text>
</comment>
<dbReference type="InterPro" id="IPR004013">
    <property type="entry name" value="PHP_dom"/>
</dbReference>
<dbReference type="Gene3D" id="1.10.150.650">
    <property type="match status" value="1"/>
</dbReference>
<dbReference type="STRING" id="505317.OA57_03000"/>
<organism evidence="2 3">
    <name type="scientific">Chelonobacter oris</name>
    <dbReference type="NCBI Taxonomy" id="505317"/>
    <lineage>
        <taxon>Bacteria</taxon>
        <taxon>Pseudomonadati</taxon>
        <taxon>Pseudomonadota</taxon>
        <taxon>Gammaproteobacteria</taxon>
        <taxon>Pasteurellales</taxon>
        <taxon>Pasteurellaceae</taxon>
        <taxon>Chelonobacter</taxon>
    </lineage>
</organism>
<dbReference type="SMART" id="SM00481">
    <property type="entry name" value="POLIIIAc"/>
    <property type="match status" value="1"/>
</dbReference>
<dbReference type="EMBL" id="JSUM01000003">
    <property type="protein sequence ID" value="KGQ71210.1"/>
    <property type="molecule type" value="Genomic_DNA"/>
</dbReference>
<name>A0A0A3AVY0_9PAST</name>
<dbReference type="GO" id="GO:0035312">
    <property type="term" value="F:5'-3' DNA exonuclease activity"/>
    <property type="evidence" value="ECO:0007669"/>
    <property type="project" value="TreeGrafter"/>
</dbReference>
<dbReference type="RefSeq" id="WP_034613235.1">
    <property type="nucleotide sequence ID" value="NZ_JSUM01000003.1"/>
</dbReference>
<dbReference type="CDD" id="cd07438">
    <property type="entry name" value="PHP_HisPPase_AMP"/>
    <property type="match status" value="1"/>
</dbReference>
<keyword evidence="3" id="KW-1185">Reference proteome</keyword>
<evidence type="ECO:0000259" key="1">
    <source>
        <dbReference type="SMART" id="SM00481"/>
    </source>
</evidence>
<protein>
    <submittedName>
        <fullName evidence="2">S-adenosylmethionine tRNA ribosyltransferase</fullName>
    </submittedName>
</protein>
<reference evidence="2 3" key="1">
    <citation type="submission" date="2014-11" db="EMBL/GenBank/DDBJ databases">
        <title>Draft genome sequence of Chelonobacter oris 1662T, associated with respiratory disease in Hermann's Tortoises.</title>
        <authorList>
            <person name="Kudirkiene E."/>
            <person name="Hansen M.J."/>
            <person name="Bojesen A.M."/>
        </authorList>
    </citation>
    <scope>NUCLEOTIDE SEQUENCE [LARGE SCALE GENOMIC DNA]</scope>
    <source>
        <strain evidence="2 3">1662</strain>
    </source>
</reference>
<dbReference type="InterPro" id="IPR016195">
    <property type="entry name" value="Pol/histidinol_Pase-like"/>
</dbReference>
<dbReference type="PANTHER" id="PTHR42924:SF3">
    <property type="entry name" value="POLYMERASE_HISTIDINOL PHOSPHATASE N-TERMINAL DOMAIN-CONTAINING PROTEIN"/>
    <property type="match status" value="1"/>
</dbReference>
<dbReference type="NCBIfam" id="NF047791">
    <property type="entry name" value="RNaseRnm"/>
    <property type="match status" value="1"/>
</dbReference>
<dbReference type="AlphaFoldDB" id="A0A0A3AVY0"/>
<dbReference type="PANTHER" id="PTHR42924">
    <property type="entry name" value="EXONUCLEASE"/>
    <property type="match status" value="1"/>
</dbReference>
<sequence length="290" mass="31656">MQPQPTPPTLQFDLHSHSNASDGILTPAEVVARAAEKGVNVLALTDHDTVGGLDQARQAAAQCGITLVNGVEISTLWQNRGIHIVGLGFDHQHPSMTALLAQQAELRQYRALEIGAKLEKCGVENAYLGAKSLAAGEVTRAHYARYLVQIGKVKNDTQAFKRYLGQGKPAYVAAQWCDIETANRVIREAGGLSVCAHPLRYPLTRKWLNRLLSDFCCWGGDAVEVAHSGQSPDQRYTLAKLVDEMGLYASAGSDFHYPCGWIELGKNLWLPTVSKPIWQAEPLSDIITSD</sequence>